<feature type="chain" id="PRO_5040268095" evidence="1">
    <location>
        <begin position="22"/>
        <end position="219"/>
    </location>
</feature>
<evidence type="ECO:0000313" key="3">
    <source>
        <dbReference type="Proteomes" id="UP000756921"/>
    </source>
</evidence>
<keyword evidence="1" id="KW-0732">Signal</keyword>
<protein>
    <submittedName>
        <fullName evidence="2">Uncharacterized protein</fullName>
    </submittedName>
</protein>
<comment type="caution">
    <text evidence="2">The sequence shown here is derived from an EMBL/GenBank/DDBJ whole genome shotgun (WGS) entry which is preliminary data.</text>
</comment>
<dbReference type="Proteomes" id="UP000756921">
    <property type="component" value="Unassembled WGS sequence"/>
</dbReference>
<sequence length="219" mass="22898">MKPTHVFTWAALLVGAPHTTAQLVDPVTSNDTKLEARRNKLSRLTWWKGAPVETTLAKATVKCAIETGQAIEATLQSTLPTMAEALSTCSTSKSRASRTAAITTSAPAVESSMAVTLETPSRSSIAAVDKREEAASARAPALETLTQPCAASQHRISIPTQTTSTAQPADTIFVTESAGRLCPRPGPRSAMSVDHCASVGSLGRDGAAVIATWRDGEEA</sequence>
<name>A0A9P6KVB7_9PLEO</name>
<reference evidence="2" key="1">
    <citation type="journal article" date="2020" name="Mol. Plant Microbe Interact.">
        <title>Genome Sequence of the Biocontrol Agent Coniothyrium minitans strain Conio (IMI 134523).</title>
        <authorList>
            <person name="Patel D."/>
            <person name="Shittu T.A."/>
            <person name="Baroncelli R."/>
            <person name="Muthumeenakshi S."/>
            <person name="Osborne T.H."/>
            <person name="Janganan T.K."/>
            <person name="Sreenivasaprasad S."/>
        </authorList>
    </citation>
    <scope>NUCLEOTIDE SEQUENCE</scope>
    <source>
        <strain evidence="2">Conio</strain>
    </source>
</reference>
<dbReference type="AlphaFoldDB" id="A0A9P6KVB7"/>
<proteinExistence type="predicted"/>
<feature type="signal peptide" evidence="1">
    <location>
        <begin position="1"/>
        <end position="21"/>
    </location>
</feature>
<gene>
    <name evidence="2" type="ORF">PMIN01_02877</name>
</gene>
<keyword evidence="3" id="KW-1185">Reference proteome</keyword>
<accession>A0A9P6KVB7</accession>
<evidence type="ECO:0000313" key="2">
    <source>
        <dbReference type="EMBL" id="KAF9740242.1"/>
    </source>
</evidence>
<evidence type="ECO:0000256" key="1">
    <source>
        <dbReference type="SAM" id="SignalP"/>
    </source>
</evidence>
<organism evidence="2 3">
    <name type="scientific">Paraphaeosphaeria minitans</name>
    <dbReference type="NCBI Taxonomy" id="565426"/>
    <lineage>
        <taxon>Eukaryota</taxon>
        <taxon>Fungi</taxon>
        <taxon>Dikarya</taxon>
        <taxon>Ascomycota</taxon>
        <taxon>Pezizomycotina</taxon>
        <taxon>Dothideomycetes</taxon>
        <taxon>Pleosporomycetidae</taxon>
        <taxon>Pleosporales</taxon>
        <taxon>Massarineae</taxon>
        <taxon>Didymosphaeriaceae</taxon>
        <taxon>Paraphaeosphaeria</taxon>
    </lineage>
</organism>
<dbReference type="EMBL" id="WJXW01000002">
    <property type="protein sequence ID" value="KAF9740242.1"/>
    <property type="molecule type" value="Genomic_DNA"/>
</dbReference>